<dbReference type="Pfam" id="PF11219">
    <property type="entry name" value="DUF3014"/>
    <property type="match status" value="1"/>
</dbReference>
<dbReference type="EMBL" id="CP015136">
    <property type="protein sequence ID" value="AMY13012.1"/>
    <property type="molecule type" value="Genomic_DNA"/>
</dbReference>
<dbReference type="InterPro" id="IPR021382">
    <property type="entry name" value="DUF3014"/>
</dbReference>
<keyword evidence="1" id="KW-0812">Transmembrane</keyword>
<evidence type="ECO:0000256" key="1">
    <source>
        <dbReference type="SAM" id="Phobius"/>
    </source>
</evidence>
<proteinExistence type="predicted"/>
<evidence type="ECO:0008006" key="4">
    <source>
        <dbReference type="Google" id="ProtNLM"/>
    </source>
</evidence>
<feature type="transmembrane region" description="Helical" evidence="1">
    <location>
        <begin position="12"/>
        <end position="32"/>
    </location>
</feature>
<dbReference type="PATRIC" id="fig|1813736.3.peg.6615"/>
<protein>
    <recommendedName>
        <fullName evidence="4">DUF3014 domain-containing protein</fullName>
    </recommendedName>
</protein>
<reference evidence="2 3" key="1">
    <citation type="journal article" date="2016" name="Genome Announc.">
        <title>First Complete Genome Sequence of a Subdivision 6 Acidobacterium Strain.</title>
        <authorList>
            <person name="Huang S."/>
            <person name="Vieira S."/>
            <person name="Bunk B."/>
            <person name="Riedel T."/>
            <person name="Sproer C."/>
            <person name="Overmann J."/>
        </authorList>
    </citation>
    <scope>NUCLEOTIDE SEQUENCE [LARGE SCALE GENOMIC DNA]</scope>
    <source>
        <strain evidence="3">DSM 100886 HEG_-6_39</strain>
    </source>
</reference>
<name>A0A143PWR1_LUTPR</name>
<organism evidence="2 3">
    <name type="scientific">Luteitalea pratensis</name>
    <dbReference type="NCBI Taxonomy" id="1855912"/>
    <lineage>
        <taxon>Bacteria</taxon>
        <taxon>Pseudomonadati</taxon>
        <taxon>Acidobacteriota</taxon>
        <taxon>Vicinamibacteria</taxon>
        <taxon>Vicinamibacterales</taxon>
        <taxon>Vicinamibacteraceae</taxon>
        <taxon>Luteitalea</taxon>
    </lineage>
</organism>
<reference evidence="3" key="2">
    <citation type="submission" date="2016-04" db="EMBL/GenBank/DDBJ databases">
        <title>First Complete Genome Sequence of a Subdivision 6 Acidobacterium.</title>
        <authorList>
            <person name="Huang S."/>
            <person name="Vieira S."/>
            <person name="Bunk B."/>
            <person name="Riedel T."/>
            <person name="Sproeer C."/>
            <person name="Overmann J."/>
        </authorList>
    </citation>
    <scope>NUCLEOTIDE SEQUENCE [LARGE SCALE GENOMIC DNA]</scope>
    <source>
        <strain evidence="3">DSM 100886 HEG_-6_39</strain>
    </source>
</reference>
<keyword evidence="1" id="KW-0472">Membrane</keyword>
<evidence type="ECO:0000313" key="3">
    <source>
        <dbReference type="Proteomes" id="UP000076079"/>
    </source>
</evidence>
<sequence length="272" mass="29770">MPRRDHTANNRLAWIGLFVLVAVVVGALWWWAPRTSKSPAEAIGRVPTEEVVERPVPQVQGLGVGEPDPNLPPLGNLDGYVRPLLAVLSSRPELAALLASDGLVRRFAVSVDAIARGDSPAGQVRAVAPRAPFKVQQRGDELTIDPASYARYDGLVILVEDMPTPQLARLYGRLKPRLEEAYAELGAGGTFDDAMTRAIRHLLATPLPPPNAQMQQARGINYAYNDERYEGLSAAQRQLLRLGPDRARRVQERLRAFGIALGIPADQLRSRS</sequence>
<evidence type="ECO:0000313" key="2">
    <source>
        <dbReference type="EMBL" id="AMY13012.1"/>
    </source>
</evidence>
<keyword evidence="1" id="KW-1133">Transmembrane helix</keyword>
<dbReference type="STRING" id="1855912.LuPra_06298"/>
<accession>A0A143PWR1</accession>
<dbReference type="Proteomes" id="UP000076079">
    <property type="component" value="Chromosome"/>
</dbReference>
<gene>
    <name evidence="2" type="ORF">LuPra_06298</name>
</gene>
<keyword evidence="3" id="KW-1185">Reference proteome</keyword>
<dbReference type="KEGG" id="abac:LuPra_06298"/>
<dbReference type="AlphaFoldDB" id="A0A143PWR1"/>